<dbReference type="Gene3D" id="3.40.50.1820">
    <property type="entry name" value="alpha/beta hydrolase"/>
    <property type="match status" value="1"/>
</dbReference>
<dbReference type="SUPFAM" id="SSF53474">
    <property type="entry name" value="alpha/beta-Hydrolases"/>
    <property type="match status" value="1"/>
</dbReference>
<proteinExistence type="inferred from homology"/>
<dbReference type="Proteomes" id="UP000027238">
    <property type="component" value="Unassembled WGS sequence"/>
</dbReference>
<feature type="region of interest" description="Disordered" evidence="4">
    <location>
        <begin position="55"/>
        <end position="76"/>
    </location>
</feature>
<feature type="signal peptide" evidence="3">
    <location>
        <begin position="1"/>
        <end position="16"/>
    </location>
</feature>
<gene>
    <name evidence="6" type="ORF">CSUB01_05372</name>
</gene>
<evidence type="ECO:0000313" key="7">
    <source>
        <dbReference type="Proteomes" id="UP000027238"/>
    </source>
</evidence>
<dbReference type="OrthoDB" id="408631at2759"/>
<dbReference type="OMA" id="CYQTNYG"/>
<dbReference type="EMBL" id="JMSE01000972">
    <property type="protein sequence ID" value="KDN65950.1"/>
    <property type="molecule type" value="Genomic_DNA"/>
</dbReference>
<dbReference type="InterPro" id="IPR019819">
    <property type="entry name" value="Carboxylesterase_B_CS"/>
</dbReference>
<protein>
    <recommendedName>
        <fullName evidence="3">Carboxylic ester hydrolase</fullName>
        <ecNumber evidence="3">3.1.1.-</ecNumber>
    </recommendedName>
</protein>
<evidence type="ECO:0000256" key="3">
    <source>
        <dbReference type="RuleBase" id="RU361235"/>
    </source>
</evidence>
<evidence type="ECO:0000313" key="6">
    <source>
        <dbReference type="EMBL" id="KDN65950.1"/>
    </source>
</evidence>
<sequence>MRLQSCFLLLPPLLSAAYTTDGPVVDLSYAQYQGTYNSTSKLNIFRGIRYATPPTGKLRWQPPQEPEDSSSSKNNNTSSIKAIISATSNPPHCPWSRRSLQYPKTATEETSLAAFDFIGDEDCLFLNVFAPANAENLPVAVWIHGGGYGLDSAANYDFSTQIGTNENEYIAVVIQYRLGAFGFLSSADVVTNGVANAGLHDMLLALRWVQKHICKFGGDPDKVTVAGQSAGAGALLLLATTDEAEGLFDGVIASSPYLTSQPQFDGVRPTKAYHSLAERVGCSSTNKTSSLFSCMQNVDSITLQNASDWVSTQGLYGHWEWGPVIDGKLITHIASTHLGSRPDSVKGVRLLTSNVADEGPYFTWQNITSQENFVRFLKTYYPKLTAFNMTEVLTLYTQDHEDFLMTSSKDANNTDPGFDTDGRDAPYATTMSNYAMGWQQVANDFYAEATFMCPSHWLADAYATKAGAKAWRYQFSAPPAYHGFDVGSGSDYDVLLAPVDTPNSTVPSSLRHALQTAWGDFIVNGAPTLRDSDTNTTFWPQWKEEGKGVPNMLNVNVTGGVPIEQNSSFDGMVTLHITGHMPGGSGTPPLQAVFEIVNGDTWEDGRGKRCSMLAELGPWMNE</sequence>
<dbReference type="PROSITE" id="PS00122">
    <property type="entry name" value="CARBOXYLESTERASE_B_1"/>
    <property type="match status" value="1"/>
</dbReference>
<feature type="chain" id="PRO_5005103180" description="Carboxylic ester hydrolase" evidence="3">
    <location>
        <begin position="17"/>
        <end position="622"/>
    </location>
</feature>
<dbReference type="STRING" id="1173701.A0A066XIT9"/>
<name>A0A066XIT9_COLSU</name>
<comment type="similarity">
    <text evidence="1 3">Belongs to the type-B carboxylesterase/lipase family.</text>
</comment>
<dbReference type="InterPro" id="IPR019826">
    <property type="entry name" value="Carboxylesterase_B_AS"/>
</dbReference>
<reference evidence="7" key="1">
    <citation type="journal article" date="2014" name="Genome Announc.">
        <title>Draft genome sequence of Colletotrichum sublineola, a destructive pathogen of cultivated sorghum.</title>
        <authorList>
            <person name="Baroncelli R."/>
            <person name="Sanz-Martin J.M."/>
            <person name="Rech G.E."/>
            <person name="Sukno S.A."/>
            <person name="Thon M.R."/>
        </authorList>
    </citation>
    <scope>NUCLEOTIDE SEQUENCE [LARGE SCALE GENOMIC DNA]</scope>
    <source>
        <strain evidence="7">TX430BB</strain>
    </source>
</reference>
<evidence type="ECO:0000256" key="4">
    <source>
        <dbReference type="SAM" id="MobiDB-lite"/>
    </source>
</evidence>
<dbReference type="PANTHER" id="PTHR11559">
    <property type="entry name" value="CARBOXYLESTERASE"/>
    <property type="match status" value="1"/>
</dbReference>
<evidence type="ECO:0000256" key="1">
    <source>
        <dbReference type="ARBA" id="ARBA00005964"/>
    </source>
</evidence>
<dbReference type="ESTHER" id="colsu-a0a066xit9">
    <property type="family name" value="Fungal_carboxylesterase_lipase"/>
</dbReference>
<organism evidence="6 7">
    <name type="scientific">Colletotrichum sublineola</name>
    <name type="common">Sorghum anthracnose fungus</name>
    <dbReference type="NCBI Taxonomy" id="1173701"/>
    <lineage>
        <taxon>Eukaryota</taxon>
        <taxon>Fungi</taxon>
        <taxon>Dikarya</taxon>
        <taxon>Ascomycota</taxon>
        <taxon>Pezizomycotina</taxon>
        <taxon>Sordariomycetes</taxon>
        <taxon>Hypocreomycetidae</taxon>
        <taxon>Glomerellales</taxon>
        <taxon>Glomerellaceae</taxon>
        <taxon>Colletotrichum</taxon>
        <taxon>Colletotrichum graminicola species complex</taxon>
    </lineage>
</organism>
<evidence type="ECO:0000259" key="5">
    <source>
        <dbReference type="Pfam" id="PF00135"/>
    </source>
</evidence>
<dbReference type="AlphaFoldDB" id="A0A066XIT9"/>
<dbReference type="InterPro" id="IPR050309">
    <property type="entry name" value="Type-B_Carboxylest/Lipase"/>
</dbReference>
<dbReference type="PROSITE" id="PS00941">
    <property type="entry name" value="CARBOXYLESTERASE_B_2"/>
    <property type="match status" value="1"/>
</dbReference>
<dbReference type="GO" id="GO:0016787">
    <property type="term" value="F:hydrolase activity"/>
    <property type="evidence" value="ECO:0007669"/>
    <property type="project" value="UniProtKB-KW"/>
</dbReference>
<keyword evidence="7" id="KW-1185">Reference proteome</keyword>
<dbReference type="InterPro" id="IPR002018">
    <property type="entry name" value="CarbesteraseB"/>
</dbReference>
<dbReference type="eggNOG" id="KOG1516">
    <property type="taxonomic scope" value="Eukaryota"/>
</dbReference>
<dbReference type="Pfam" id="PF00135">
    <property type="entry name" value="COesterase"/>
    <property type="match status" value="1"/>
</dbReference>
<dbReference type="EC" id="3.1.1.-" evidence="3"/>
<evidence type="ECO:0000256" key="2">
    <source>
        <dbReference type="ARBA" id="ARBA00022801"/>
    </source>
</evidence>
<dbReference type="HOGENOM" id="CLU_006586_10_5_1"/>
<comment type="caution">
    <text evidence="6">The sequence shown here is derived from an EMBL/GenBank/DDBJ whole genome shotgun (WGS) entry which is preliminary data.</text>
</comment>
<keyword evidence="3" id="KW-0732">Signal</keyword>
<feature type="domain" description="Carboxylesterase type B" evidence="5">
    <location>
        <begin position="22"/>
        <end position="547"/>
    </location>
</feature>
<accession>A0A066XIT9</accession>
<dbReference type="InterPro" id="IPR029058">
    <property type="entry name" value="AB_hydrolase_fold"/>
</dbReference>
<keyword evidence="2 3" id="KW-0378">Hydrolase</keyword>